<name>A0A1R3WR45_9RHOB</name>
<keyword evidence="5 6" id="KW-0472">Membrane</keyword>
<evidence type="ECO:0000313" key="9">
    <source>
        <dbReference type="Proteomes" id="UP000186997"/>
    </source>
</evidence>
<keyword evidence="4 6" id="KW-1133">Transmembrane helix</keyword>
<dbReference type="OrthoDB" id="9782291at2"/>
<dbReference type="EMBL" id="FTPR01000001">
    <property type="protein sequence ID" value="SIT79725.1"/>
    <property type="molecule type" value="Genomic_DNA"/>
</dbReference>
<dbReference type="RefSeq" id="WP_076658594.1">
    <property type="nucleotide sequence ID" value="NZ_FTPR01000001.1"/>
</dbReference>
<sequence length="216" mass="22954">MNDLILGLAADYGVPLLFIVTFLSCLALPVPSSLLMLASGGFAAAGDLSLAAVTAAAFCGAVLGDNTGYWVARRLGARMDRWLMAKPKRAALRSKSAQFMDKWGGSAVFFSRWLVSPLGPHINYVSGLARFHWPRFALWSMSGELVWVALYVGLGYVFADNMTAIASISGNLSGFLAAGVLATGLGLWLVKSSKARARRRAGDAAPNVADENPRQA</sequence>
<dbReference type="GO" id="GO:0005886">
    <property type="term" value="C:plasma membrane"/>
    <property type="evidence" value="ECO:0007669"/>
    <property type="project" value="UniProtKB-SubCell"/>
</dbReference>
<feature type="transmembrane region" description="Helical" evidence="6">
    <location>
        <begin position="50"/>
        <end position="72"/>
    </location>
</feature>
<feature type="transmembrane region" description="Helical" evidence="6">
    <location>
        <begin position="136"/>
        <end position="158"/>
    </location>
</feature>
<evidence type="ECO:0000256" key="3">
    <source>
        <dbReference type="ARBA" id="ARBA00022692"/>
    </source>
</evidence>
<evidence type="ECO:0000256" key="5">
    <source>
        <dbReference type="ARBA" id="ARBA00023136"/>
    </source>
</evidence>
<dbReference type="InterPro" id="IPR032816">
    <property type="entry name" value="VTT_dom"/>
</dbReference>
<dbReference type="AlphaFoldDB" id="A0A1R3WR45"/>
<dbReference type="Pfam" id="PF09335">
    <property type="entry name" value="VTT_dom"/>
    <property type="match status" value="1"/>
</dbReference>
<evidence type="ECO:0000313" key="8">
    <source>
        <dbReference type="EMBL" id="SIT79725.1"/>
    </source>
</evidence>
<evidence type="ECO:0000256" key="6">
    <source>
        <dbReference type="SAM" id="Phobius"/>
    </source>
</evidence>
<evidence type="ECO:0000256" key="1">
    <source>
        <dbReference type="ARBA" id="ARBA00004651"/>
    </source>
</evidence>
<organism evidence="8 9">
    <name type="scientific">Yoonia rosea</name>
    <dbReference type="NCBI Taxonomy" id="287098"/>
    <lineage>
        <taxon>Bacteria</taxon>
        <taxon>Pseudomonadati</taxon>
        <taxon>Pseudomonadota</taxon>
        <taxon>Alphaproteobacteria</taxon>
        <taxon>Rhodobacterales</taxon>
        <taxon>Paracoccaceae</taxon>
        <taxon>Yoonia</taxon>
    </lineage>
</organism>
<reference evidence="9" key="1">
    <citation type="submission" date="2017-01" db="EMBL/GenBank/DDBJ databases">
        <authorList>
            <person name="Varghese N."/>
            <person name="Submissions S."/>
        </authorList>
    </citation>
    <scope>NUCLEOTIDE SEQUENCE [LARGE SCALE GENOMIC DNA]</scope>
    <source>
        <strain evidence="9">DSM 29591</strain>
    </source>
</reference>
<comment type="subcellular location">
    <subcellularLocation>
        <location evidence="1">Cell membrane</location>
        <topology evidence="1">Multi-pass membrane protein</topology>
    </subcellularLocation>
</comment>
<evidence type="ECO:0000256" key="2">
    <source>
        <dbReference type="ARBA" id="ARBA00022475"/>
    </source>
</evidence>
<keyword evidence="3 6" id="KW-0812">Transmembrane</keyword>
<keyword evidence="9" id="KW-1185">Reference proteome</keyword>
<dbReference type="PANTHER" id="PTHR42709:SF6">
    <property type="entry name" value="UNDECAPRENYL PHOSPHATE TRANSPORTER A"/>
    <property type="match status" value="1"/>
</dbReference>
<evidence type="ECO:0000259" key="7">
    <source>
        <dbReference type="Pfam" id="PF09335"/>
    </source>
</evidence>
<feature type="transmembrane region" description="Helical" evidence="6">
    <location>
        <begin position="12"/>
        <end position="30"/>
    </location>
</feature>
<dbReference type="STRING" id="287098.SAMN05421665_0994"/>
<dbReference type="PANTHER" id="PTHR42709">
    <property type="entry name" value="ALKALINE PHOSPHATASE LIKE PROTEIN"/>
    <property type="match status" value="1"/>
</dbReference>
<dbReference type="InterPro" id="IPR051311">
    <property type="entry name" value="DedA_domain"/>
</dbReference>
<evidence type="ECO:0000256" key="4">
    <source>
        <dbReference type="ARBA" id="ARBA00022989"/>
    </source>
</evidence>
<dbReference type="Proteomes" id="UP000186997">
    <property type="component" value="Unassembled WGS sequence"/>
</dbReference>
<proteinExistence type="predicted"/>
<protein>
    <submittedName>
        <fullName evidence="8">Membrane protein DedA, SNARE-associated domain</fullName>
    </submittedName>
</protein>
<accession>A0A1R3WR45</accession>
<feature type="transmembrane region" description="Helical" evidence="6">
    <location>
        <begin position="164"/>
        <end position="190"/>
    </location>
</feature>
<gene>
    <name evidence="8" type="ORF">SAMN05421665_0994</name>
</gene>
<keyword evidence="2" id="KW-1003">Cell membrane</keyword>
<feature type="domain" description="VTT" evidence="7">
    <location>
        <begin position="30"/>
        <end position="156"/>
    </location>
</feature>